<evidence type="ECO:0000313" key="5">
    <source>
        <dbReference type="Proteomes" id="UP000179279"/>
    </source>
</evidence>
<dbReference type="AlphaFoldDB" id="A0A1G1WRZ7"/>
<dbReference type="CDD" id="cd03809">
    <property type="entry name" value="GT4_MtfB-like"/>
    <property type="match status" value="1"/>
</dbReference>
<organism evidence="4 5">
    <name type="scientific">Candidatus Woykebacteria bacterium RIFCSPLOWO2_01_FULL_41_12</name>
    <dbReference type="NCBI Taxonomy" id="1802604"/>
    <lineage>
        <taxon>Bacteria</taxon>
        <taxon>Candidatus Woykeibacteriota</taxon>
    </lineage>
</organism>
<protein>
    <recommendedName>
        <fullName evidence="6">Glycosyl transferase family 1 domain-containing protein</fullName>
    </recommendedName>
</protein>
<dbReference type="InterPro" id="IPR001296">
    <property type="entry name" value="Glyco_trans_1"/>
</dbReference>
<dbReference type="Pfam" id="PF00534">
    <property type="entry name" value="Glycos_transf_1"/>
    <property type="match status" value="1"/>
</dbReference>
<dbReference type="PANTHER" id="PTHR46401:SF2">
    <property type="entry name" value="GLYCOSYLTRANSFERASE WBBK-RELATED"/>
    <property type="match status" value="1"/>
</dbReference>
<dbReference type="SUPFAM" id="SSF53756">
    <property type="entry name" value="UDP-Glycosyltransferase/glycogen phosphorylase"/>
    <property type="match status" value="1"/>
</dbReference>
<dbReference type="GO" id="GO:0016757">
    <property type="term" value="F:glycosyltransferase activity"/>
    <property type="evidence" value="ECO:0007669"/>
    <property type="project" value="InterPro"/>
</dbReference>
<keyword evidence="1" id="KW-0808">Transferase</keyword>
<evidence type="ECO:0008006" key="6">
    <source>
        <dbReference type="Google" id="ProtNLM"/>
    </source>
</evidence>
<dbReference type="PANTHER" id="PTHR46401">
    <property type="entry name" value="GLYCOSYLTRANSFERASE WBBK-RELATED"/>
    <property type="match status" value="1"/>
</dbReference>
<dbReference type="Pfam" id="PF13439">
    <property type="entry name" value="Glyco_transf_4"/>
    <property type="match status" value="1"/>
</dbReference>
<gene>
    <name evidence="4" type="ORF">A3A57_00340</name>
</gene>
<evidence type="ECO:0000259" key="2">
    <source>
        <dbReference type="Pfam" id="PF00534"/>
    </source>
</evidence>
<dbReference type="InterPro" id="IPR028098">
    <property type="entry name" value="Glyco_trans_4-like_N"/>
</dbReference>
<dbReference type="EMBL" id="MHDA01000052">
    <property type="protein sequence ID" value="OGY30525.1"/>
    <property type="molecule type" value="Genomic_DNA"/>
</dbReference>
<feature type="domain" description="Glycosyltransferase subfamily 4-like N-terminal" evidence="3">
    <location>
        <begin position="16"/>
        <end position="177"/>
    </location>
</feature>
<reference evidence="4 5" key="1">
    <citation type="journal article" date="2016" name="Nat. Commun.">
        <title>Thousands of microbial genomes shed light on interconnected biogeochemical processes in an aquifer system.</title>
        <authorList>
            <person name="Anantharaman K."/>
            <person name="Brown C.T."/>
            <person name="Hug L.A."/>
            <person name="Sharon I."/>
            <person name="Castelle C.J."/>
            <person name="Probst A.J."/>
            <person name="Thomas B.C."/>
            <person name="Singh A."/>
            <person name="Wilkins M.J."/>
            <person name="Karaoz U."/>
            <person name="Brodie E.L."/>
            <person name="Williams K.H."/>
            <person name="Hubbard S.S."/>
            <person name="Banfield J.F."/>
        </authorList>
    </citation>
    <scope>NUCLEOTIDE SEQUENCE [LARGE SCALE GENOMIC DNA]</scope>
</reference>
<feature type="domain" description="Glycosyl transferase family 1" evidence="2">
    <location>
        <begin position="201"/>
        <end position="353"/>
    </location>
</feature>
<proteinExistence type="predicted"/>
<dbReference type="Gene3D" id="3.40.50.2000">
    <property type="entry name" value="Glycogen Phosphorylase B"/>
    <property type="match status" value="2"/>
</dbReference>
<evidence type="ECO:0000313" key="4">
    <source>
        <dbReference type="EMBL" id="OGY30525.1"/>
    </source>
</evidence>
<evidence type="ECO:0000259" key="3">
    <source>
        <dbReference type="Pfam" id="PF13439"/>
    </source>
</evidence>
<comment type="caution">
    <text evidence="4">The sequence shown here is derived from an EMBL/GenBank/DDBJ whole genome shotgun (WGS) entry which is preliminary data.</text>
</comment>
<dbReference type="GO" id="GO:0009103">
    <property type="term" value="P:lipopolysaccharide biosynthetic process"/>
    <property type="evidence" value="ECO:0007669"/>
    <property type="project" value="TreeGrafter"/>
</dbReference>
<dbReference type="Proteomes" id="UP000179279">
    <property type="component" value="Unassembled WGS sequence"/>
</dbReference>
<name>A0A1G1WRZ7_9BACT</name>
<sequence>MKIAIDARFLGPEGAGLGKYTEKLLEHLQKADKENDYFVILRKYNFDLFNPKNPSFKKILVDARWYSLKEQILLPKAIRKINPDLVHFLHYNIPLFWNGRFIVTVYDLTKLEFGKAASRISNPISFRLKQAFHDLVLRRVAKRSTAIIAGSKTTENKLADLLSVNRNKITTIYAGTDGLFQGNQVDKRVHSNKILDKYKIKKPYVIYVGNAFPYKNLAVVLESLKEAEKGLNFVYVSSRSDFVPGLREKAKALNLGGRFISTGYVPDKDLAVLYKQAESYVFPSLSEGFGLPGLEAMAVGCPVIASNIPVLKEIYGDAAIYFDPKKPAELAGKIELIMNDQKLKTDLISKGHEQVKKYSWEKMTRETLDLYKKVGRINK</sequence>
<accession>A0A1G1WRZ7</accession>
<evidence type="ECO:0000256" key="1">
    <source>
        <dbReference type="ARBA" id="ARBA00022679"/>
    </source>
</evidence>